<evidence type="ECO:0000256" key="1">
    <source>
        <dbReference type="SAM" id="SignalP"/>
    </source>
</evidence>
<dbReference type="Proteomes" id="UP001352852">
    <property type="component" value="Unassembled WGS sequence"/>
</dbReference>
<protein>
    <submittedName>
        <fullName evidence="2">Uncharacterized protein</fullName>
    </submittedName>
</protein>
<feature type="chain" id="PRO_5045137542" evidence="1">
    <location>
        <begin position="35"/>
        <end position="152"/>
    </location>
</feature>
<sequence>MEMVICCVSVVCSLKTNLVLLILDKVCVIHVVCSKNTHQGFPCYTSESARLQEHEETQILHYINIKLTLQIKPRLNLQGIEEQGFWYYTSLSELLVAALAVLCVGLIPSEPELLHKLKHGSEELKNLEIIFIHYVKSKYLVVLEPTAIKVVL</sequence>
<evidence type="ECO:0000313" key="3">
    <source>
        <dbReference type="Proteomes" id="UP001352852"/>
    </source>
</evidence>
<name>A0ABU7E968_9TELE</name>
<organism evidence="2 3">
    <name type="scientific">Characodon lateralis</name>
    <dbReference type="NCBI Taxonomy" id="208331"/>
    <lineage>
        <taxon>Eukaryota</taxon>
        <taxon>Metazoa</taxon>
        <taxon>Chordata</taxon>
        <taxon>Craniata</taxon>
        <taxon>Vertebrata</taxon>
        <taxon>Euteleostomi</taxon>
        <taxon>Actinopterygii</taxon>
        <taxon>Neopterygii</taxon>
        <taxon>Teleostei</taxon>
        <taxon>Neoteleostei</taxon>
        <taxon>Acanthomorphata</taxon>
        <taxon>Ovalentaria</taxon>
        <taxon>Atherinomorphae</taxon>
        <taxon>Cyprinodontiformes</taxon>
        <taxon>Goodeidae</taxon>
        <taxon>Characodon</taxon>
    </lineage>
</organism>
<gene>
    <name evidence="2" type="ORF">CHARACLAT_001787</name>
</gene>
<accession>A0ABU7E968</accession>
<comment type="caution">
    <text evidence="2">The sequence shown here is derived from an EMBL/GenBank/DDBJ whole genome shotgun (WGS) entry which is preliminary data.</text>
</comment>
<evidence type="ECO:0000313" key="2">
    <source>
        <dbReference type="EMBL" id="MED6282778.1"/>
    </source>
</evidence>
<feature type="signal peptide" evidence="1">
    <location>
        <begin position="1"/>
        <end position="34"/>
    </location>
</feature>
<proteinExistence type="predicted"/>
<dbReference type="EMBL" id="JAHUTJ010049252">
    <property type="protein sequence ID" value="MED6282778.1"/>
    <property type="molecule type" value="Genomic_DNA"/>
</dbReference>
<keyword evidence="3" id="KW-1185">Reference proteome</keyword>
<keyword evidence="1" id="KW-0732">Signal</keyword>
<reference evidence="2 3" key="1">
    <citation type="submission" date="2021-06" db="EMBL/GenBank/DDBJ databases">
        <authorList>
            <person name="Palmer J.M."/>
        </authorList>
    </citation>
    <scope>NUCLEOTIDE SEQUENCE [LARGE SCALE GENOMIC DNA]</scope>
    <source>
        <strain evidence="2 3">CL_MEX2019</strain>
        <tissue evidence="2">Muscle</tissue>
    </source>
</reference>